<gene>
    <name evidence="8" type="ordered locus">Desca_0613</name>
</gene>
<reference evidence="8 9" key="1">
    <citation type="submission" date="2011-05" db="EMBL/GenBank/DDBJ databases">
        <title>Complete sequence of Desulfotomaculum carboxydivorans CO-1-SRB.</title>
        <authorList>
            <consortium name="US DOE Joint Genome Institute"/>
            <person name="Lucas S."/>
            <person name="Han J."/>
            <person name="Lapidus A."/>
            <person name="Cheng J.-F."/>
            <person name="Goodwin L."/>
            <person name="Pitluck S."/>
            <person name="Peters L."/>
            <person name="Mikhailova N."/>
            <person name="Lu M."/>
            <person name="Han C."/>
            <person name="Tapia R."/>
            <person name="Land M."/>
            <person name="Hauser L."/>
            <person name="Kyrpides N."/>
            <person name="Ivanova N."/>
            <person name="Pagani I."/>
            <person name="Stams A."/>
            <person name="Plugge C."/>
            <person name="Muyzer G."/>
            <person name="Kuever J."/>
            <person name="Parshina S."/>
            <person name="Ivanova A."/>
            <person name="Nazina T."/>
            <person name="Woyke T."/>
        </authorList>
    </citation>
    <scope>NUCLEOTIDE SEQUENCE [LARGE SCALE GENOMIC DNA]</scope>
    <source>
        <strain evidence="9">DSM 14880 / VKM B-2319 / CO-1-SRB</strain>
    </source>
</reference>
<keyword evidence="4 5" id="KW-0067">ATP-binding</keyword>
<evidence type="ECO:0000313" key="9">
    <source>
        <dbReference type="Proteomes" id="UP000009226"/>
    </source>
</evidence>
<feature type="domain" description="UvrD-like helicase ATP-binding" evidence="7">
    <location>
        <begin position="208"/>
        <end position="590"/>
    </location>
</feature>
<dbReference type="HOGENOM" id="CLU_010312_4_0_9"/>
<name>F6B858_DESCC</name>
<proteinExistence type="predicted"/>
<feature type="coiled-coil region" evidence="6">
    <location>
        <begin position="5"/>
        <end position="39"/>
    </location>
</feature>
<dbReference type="GO" id="GO:0043138">
    <property type="term" value="F:3'-5' DNA helicase activity"/>
    <property type="evidence" value="ECO:0007669"/>
    <property type="project" value="TreeGrafter"/>
</dbReference>
<evidence type="ECO:0000256" key="1">
    <source>
        <dbReference type="ARBA" id="ARBA00022741"/>
    </source>
</evidence>
<dbReference type="STRING" id="868595.Desca_0613"/>
<keyword evidence="6" id="KW-0175">Coiled coil</keyword>
<protein>
    <submittedName>
        <fullName evidence="8">ATP-dependent DNA helicase replicase</fullName>
    </submittedName>
</protein>
<accession>F6B858</accession>
<dbReference type="Gene3D" id="3.40.50.300">
    <property type="entry name" value="P-loop containing nucleotide triphosphate hydrolases"/>
    <property type="match status" value="2"/>
</dbReference>
<dbReference type="InterPro" id="IPR014016">
    <property type="entry name" value="UvrD-like_ATP-bd"/>
</dbReference>
<evidence type="ECO:0000256" key="4">
    <source>
        <dbReference type="ARBA" id="ARBA00022840"/>
    </source>
</evidence>
<dbReference type="SUPFAM" id="SSF52540">
    <property type="entry name" value="P-loop containing nucleoside triphosphate hydrolases"/>
    <property type="match status" value="1"/>
</dbReference>
<keyword evidence="9" id="KW-1185">Reference proteome</keyword>
<dbReference type="Pfam" id="PF00580">
    <property type="entry name" value="UvrD-helicase"/>
    <property type="match status" value="1"/>
</dbReference>
<dbReference type="GO" id="GO:0003677">
    <property type="term" value="F:DNA binding"/>
    <property type="evidence" value="ECO:0007669"/>
    <property type="project" value="InterPro"/>
</dbReference>
<evidence type="ECO:0000259" key="7">
    <source>
        <dbReference type="PROSITE" id="PS51198"/>
    </source>
</evidence>
<evidence type="ECO:0000256" key="3">
    <source>
        <dbReference type="ARBA" id="ARBA00022806"/>
    </source>
</evidence>
<sequence length="742" mass="85814">MDNYQQNLQEEMKYLANTVSVLKQELARENQRLSTVKSNLISLGRDMWENTAHSTADFDKVTEMNQYLSAVMEQTVHYQNILRQVEKYKKMISCPYFGRFDFIEDGCAGAEKIYVGLATVMDTKTDNVIVYDWRAPIASIYYRYELGKVAYDAPAGPITGEVKLKRQYKIQDSQLKYFFDCSIVIKDEILQEILGRNASPKMKTIVETIQKEQDFIIRDMENELLIVQGVAGSGKTSIALHRVAFLLYQGLGANLKAHNVMIISPNRIFNSYIANVLPELGEANVEQRTFGEIIATALAGRFKVESREEQLESIIILGHTKEGDVRRQSINFKGSRTFKQILDRLLWHYARKLIPFTDVYFAGQIIATRQQLKNHFLNDKTGLPMAKRLKRLESMILDKVHPLRRKRLERIEKIVQQSERHDLEIKSFSRLLSIKEARAFRERLEKFTGIDFWQLYYILFNQPGLLLKLAKGLELPGDIDRIVATTRQALQAGEIFYEDCAPLLYLKLKLEGSDLFPDIKQVVIDEAQDYYPLQYEVFKLLFPEANYTVLGDINQTMEKNSDDGLYDEVAAILDKKKTTRLFLNKSYRSSYEINMFNRQLLGEQGDFIPFERHTETPQVVQKETEELMDQAIVNDANYFLDQGYATVAIICKTLQDAQRVHAKIKDQINVKLMQPSADRMEKGIMVIPSYMAKGLEFDVVLLYDASQENYSSEFDKKLLYIGCTRALHRLRLYYCGERSPLI</sequence>
<dbReference type="PROSITE" id="PS51198">
    <property type="entry name" value="UVRD_HELICASE_ATP_BIND"/>
    <property type="match status" value="1"/>
</dbReference>
<dbReference type="InterPro" id="IPR027785">
    <property type="entry name" value="UvrD-like_helicase_C"/>
</dbReference>
<dbReference type="KEGG" id="dca:Desca_0613"/>
<evidence type="ECO:0000256" key="2">
    <source>
        <dbReference type="ARBA" id="ARBA00022801"/>
    </source>
</evidence>
<keyword evidence="3 5" id="KW-0347">Helicase</keyword>
<evidence type="ECO:0000256" key="5">
    <source>
        <dbReference type="PROSITE-ProRule" id="PRU00560"/>
    </source>
</evidence>
<dbReference type="PANTHER" id="PTHR11070">
    <property type="entry name" value="UVRD / RECB / PCRA DNA HELICASE FAMILY MEMBER"/>
    <property type="match status" value="1"/>
</dbReference>
<keyword evidence="1 5" id="KW-0547">Nucleotide-binding</keyword>
<dbReference type="GO" id="GO:0016787">
    <property type="term" value="F:hydrolase activity"/>
    <property type="evidence" value="ECO:0007669"/>
    <property type="project" value="UniProtKB-UniRule"/>
</dbReference>
<dbReference type="Proteomes" id="UP000009226">
    <property type="component" value="Chromosome"/>
</dbReference>
<dbReference type="EMBL" id="CP002736">
    <property type="protein sequence ID" value="AEF93503.1"/>
    <property type="molecule type" value="Genomic_DNA"/>
</dbReference>
<dbReference type="RefSeq" id="WP_013809734.1">
    <property type="nucleotide sequence ID" value="NC_015565.1"/>
</dbReference>
<dbReference type="GO" id="GO:0005524">
    <property type="term" value="F:ATP binding"/>
    <property type="evidence" value="ECO:0007669"/>
    <property type="project" value="UniProtKB-UniRule"/>
</dbReference>
<dbReference type="GO" id="GO:0000725">
    <property type="term" value="P:recombinational repair"/>
    <property type="evidence" value="ECO:0007669"/>
    <property type="project" value="TreeGrafter"/>
</dbReference>
<dbReference type="InterPro" id="IPR027417">
    <property type="entry name" value="P-loop_NTPase"/>
</dbReference>
<dbReference type="eggNOG" id="COG3973">
    <property type="taxonomic scope" value="Bacteria"/>
</dbReference>
<dbReference type="Pfam" id="PF13538">
    <property type="entry name" value="UvrD_C_2"/>
    <property type="match status" value="1"/>
</dbReference>
<dbReference type="PANTHER" id="PTHR11070:SF17">
    <property type="entry name" value="DNA HELICASE IV"/>
    <property type="match status" value="1"/>
</dbReference>
<dbReference type="AlphaFoldDB" id="F6B858"/>
<evidence type="ECO:0000256" key="6">
    <source>
        <dbReference type="SAM" id="Coils"/>
    </source>
</evidence>
<keyword evidence="2 5" id="KW-0378">Hydrolase</keyword>
<dbReference type="GO" id="GO:0005829">
    <property type="term" value="C:cytosol"/>
    <property type="evidence" value="ECO:0007669"/>
    <property type="project" value="TreeGrafter"/>
</dbReference>
<feature type="binding site" evidence="5">
    <location>
        <begin position="229"/>
        <end position="236"/>
    </location>
    <ligand>
        <name>ATP</name>
        <dbReference type="ChEBI" id="CHEBI:30616"/>
    </ligand>
</feature>
<evidence type="ECO:0000313" key="8">
    <source>
        <dbReference type="EMBL" id="AEF93503.1"/>
    </source>
</evidence>
<organism evidence="8 9">
    <name type="scientific">Desulfotomaculum nigrificans (strain DSM 14880 / VKM B-2319 / CO-1-SRB)</name>
    <name type="common">Desulfotomaculum carboxydivorans</name>
    <dbReference type="NCBI Taxonomy" id="868595"/>
    <lineage>
        <taxon>Bacteria</taxon>
        <taxon>Bacillati</taxon>
        <taxon>Bacillota</taxon>
        <taxon>Clostridia</taxon>
        <taxon>Eubacteriales</taxon>
        <taxon>Desulfotomaculaceae</taxon>
        <taxon>Desulfotomaculum</taxon>
    </lineage>
</organism>
<dbReference type="InterPro" id="IPR000212">
    <property type="entry name" value="DNA_helicase_UvrD/REP"/>
</dbReference>